<keyword evidence="3" id="KW-1185">Reference proteome</keyword>
<dbReference type="EMBL" id="JACEIK010003967">
    <property type="protein sequence ID" value="MCD9643683.1"/>
    <property type="molecule type" value="Genomic_DNA"/>
</dbReference>
<accession>A0ABS8V9F9</accession>
<organism evidence="2 3">
    <name type="scientific">Datura stramonium</name>
    <name type="common">Jimsonweed</name>
    <name type="synonym">Common thornapple</name>
    <dbReference type="NCBI Taxonomy" id="4076"/>
    <lineage>
        <taxon>Eukaryota</taxon>
        <taxon>Viridiplantae</taxon>
        <taxon>Streptophyta</taxon>
        <taxon>Embryophyta</taxon>
        <taxon>Tracheophyta</taxon>
        <taxon>Spermatophyta</taxon>
        <taxon>Magnoliopsida</taxon>
        <taxon>eudicotyledons</taxon>
        <taxon>Gunneridae</taxon>
        <taxon>Pentapetalae</taxon>
        <taxon>asterids</taxon>
        <taxon>lamiids</taxon>
        <taxon>Solanales</taxon>
        <taxon>Solanaceae</taxon>
        <taxon>Solanoideae</taxon>
        <taxon>Datureae</taxon>
        <taxon>Datura</taxon>
    </lineage>
</organism>
<evidence type="ECO:0000313" key="2">
    <source>
        <dbReference type="EMBL" id="MCD9643683.1"/>
    </source>
</evidence>
<feature type="region of interest" description="Disordered" evidence="1">
    <location>
        <begin position="125"/>
        <end position="153"/>
    </location>
</feature>
<proteinExistence type="predicted"/>
<comment type="caution">
    <text evidence="2">The sequence shown here is derived from an EMBL/GenBank/DDBJ whole genome shotgun (WGS) entry which is preliminary data.</text>
</comment>
<evidence type="ECO:0000313" key="3">
    <source>
        <dbReference type="Proteomes" id="UP000823775"/>
    </source>
</evidence>
<protein>
    <submittedName>
        <fullName evidence="2">Uncharacterized protein</fullName>
    </submittedName>
</protein>
<name>A0ABS8V9F9_DATST</name>
<feature type="region of interest" description="Disordered" evidence="1">
    <location>
        <begin position="33"/>
        <end position="59"/>
    </location>
</feature>
<reference evidence="2 3" key="1">
    <citation type="journal article" date="2021" name="BMC Genomics">
        <title>Datura genome reveals duplications of psychoactive alkaloid biosynthetic genes and high mutation rate following tissue culture.</title>
        <authorList>
            <person name="Rajewski A."/>
            <person name="Carter-House D."/>
            <person name="Stajich J."/>
            <person name="Litt A."/>
        </authorList>
    </citation>
    <scope>NUCLEOTIDE SEQUENCE [LARGE SCALE GENOMIC DNA]</scope>
    <source>
        <strain evidence="2">AR-01</strain>
    </source>
</reference>
<gene>
    <name evidence="2" type="ORF">HAX54_031330</name>
</gene>
<dbReference type="Proteomes" id="UP000823775">
    <property type="component" value="Unassembled WGS sequence"/>
</dbReference>
<feature type="compositionally biased region" description="Acidic residues" evidence="1">
    <location>
        <begin position="139"/>
        <end position="149"/>
    </location>
</feature>
<sequence length="275" mass="30143">MEFGWGGGLKIFKPKARLVCCSPLLALALSVDRDKKKRKDNSNDDNDEVGSSKPTEPFQRMEAYFTTMRGLLGGLLRAPHGEGSGEGEEDKTIPGLALRSHMKGVKKIYRTLLLGPKVPQLFPRDTPEYSFLSNGKDEEASDPGDDNDEASSSRGHNGVIGFYLAAVRYSGHLSATADPLWMSTSPVESMLRQDTPYCSETHLAEHRQRYLSLWHRCNDNLIAATVSSQQAFSRCIGTALGSNSTSLATRYSSAAVVPLWKKIICHGDPAACDFE</sequence>
<evidence type="ECO:0000256" key="1">
    <source>
        <dbReference type="SAM" id="MobiDB-lite"/>
    </source>
</evidence>